<reference evidence="2 3" key="1">
    <citation type="submission" date="2018-11" db="EMBL/GenBank/DDBJ databases">
        <title>Multidrug-resistant genes are associated with an 42-kb island TGI1 carrying a complex class 1 integron in a Trueperella pyogenes.</title>
        <authorList>
            <person name="Dong W."/>
        </authorList>
    </citation>
    <scope>NUCLEOTIDE SEQUENCE [LARGE SCALE GENOMIC DNA]</scope>
    <source>
        <strain evidence="2 3">TP4</strain>
    </source>
</reference>
<proteinExistence type="predicted"/>
<dbReference type="Pfam" id="PF04480">
    <property type="entry name" value="DUF559"/>
    <property type="match status" value="1"/>
</dbReference>
<name>A0A3Q9GIM5_9ACTO</name>
<dbReference type="RefSeq" id="WP_053793500.1">
    <property type="nucleotide sequence ID" value="NZ_CP012649.1"/>
</dbReference>
<protein>
    <submittedName>
        <fullName evidence="2">DUF559 domain-containing protein</fullName>
    </submittedName>
</protein>
<organism evidence="2 3">
    <name type="scientific">Trueperella pyogenes</name>
    <dbReference type="NCBI Taxonomy" id="1661"/>
    <lineage>
        <taxon>Bacteria</taxon>
        <taxon>Bacillati</taxon>
        <taxon>Actinomycetota</taxon>
        <taxon>Actinomycetes</taxon>
        <taxon>Actinomycetales</taxon>
        <taxon>Actinomycetaceae</taxon>
        <taxon>Trueperella</taxon>
    </lineage>
</organism>
<sequence length="315" mass="35624">MHGVMSKAELELQGLTKRKIAELVNKGALKHVSRGWYAWQNADPKVVLAASVHTRIGCLTACAMHGLWVPPQPASIHMTVNEWDSPAKIRKAISATLIRSVDISIHRFNGDKSELVASPKEALEHVARFHDSEVAMIEIESALNLNLVTVECVMAMLERLPASRARFLSAFQTTSQSGSETRVAHFLRSRGLTVIQQFSPFPNRWVDMKVGESWIVECDSAAHHAGEAAYESDRQRDLALKAMGYEVTRLSYRQIWLDWDNTRRMLEQIIRQRRYLRKVKGWRSVFLGVADPTSANADFGKVRQVIQRKTQRLGP</sequence>
<evidence type="ECO:0000313" key="3">
    <source>
        <dbReference type="Proteomes" id="UP000275951"/>
    </source>
</evidence>
<evidence type="ECO:0000313" key="2">
    <source>
        <dbReference type="EMBL" id="AZR06878.1"/>
    </source>
</evidence>
<dbReference type="GeneID" id="97531279"/>
<dbReference type="Proteomes" id="UP000275951">
    <property type="component" value="Chromosome"/>
</dbReference>
<evidence type="ECO:0000259" key="1">
    <source>
        <dbReference type="Pfam" id="PF04480"/>
    </source>
</evidence>
<dbReference type="EMBL" id="CP033905">
    <property type="protein sequence ID" value="AZR06878.1"/>
    <property type="molecule type" value="Genomic_DNA"/>
</dbReference>
<gene>
    <name evidence="2" type="ORF">EBQ10_05930</name>
</gene>
<dbReference type="InterPro" id="IPR007569">
    <property type="entry name" value="DUF559"/>
</dbReference>
<dbReference type="AlphaFoldDB" id="A0A3Q9GIM5"/>
<accession>A0A3Q9GIM5</accession>
<feature type="domain" description="DUF559" evidence="1">
    <location>
        <begin position="212"/>
        <end position="264"/>
    </location>
</feature>
<dbReference type="OrthoDB" id="2594539at2"/>
<dbReference type="Gene3D" id="3.40.960.10">
    <property type="entry name" value="VSR Endonuclease"/>
    <property type="match status" value="1"/>
</dbReference>